<dbReference type="EMBL" id="JAOVZV010000005">
    <property type="protein sequence ID" value="MCX8532082.1"/>
    <property type="molecule type" value="Genomic_DNA"/>
</dbReference>
<name>A0ABT3Y1U1_9FLAO</name>
<reference evidence="1" key="1">
    <citation type="submission" date="2022-10" db="EMBL/GenBank/DDBJ databases">
        <title>Chryseobacterium sp. nov., a novel bacterial species.</title>
        <authorList>
            <person name="Cao Y."/>
        </authorList>
    </citation>
    <scope>NUCLEOTIDE SEQUENCE</scope>
    <source>
        <strain evidence="1">KC 927</strain>
    </source>
</reference>
<gene>
    <name evidence="1" type="ORF">OEA66_06925</name>
</gene>
<dbReference type="RefSeq" id="WP_267280695.1">
    <property type="nucleotide sequence ID" value="NZ_JAOVZV010000005.1"/>
</dbReference>
<evidence type="ECO:0000313" key="2">
    <source>
        <dbReference type="Proteomes" id="UP001070176"/>
    </source>
</evidence>
<protein>
    <submittedName>
        <fullName evidence="1">Uncharacterized protein</fullName>
    </submittedName>
</protein>
<comment type="caution">
    <text evidence="1">The sequence shown here is derived from an EMBL/GenBank/DDBJ whole genome shotgun (WGS) entry which is preliminary data.</text>
</comment>
<organism evidence="1 2">
    <name type="scientific">Chryseobacterium luquanense</name>
    <dbReference type="NCBI Taxonomy" id="2983766"/>
    <lineage>
        <taxon>Bacteria</taxon>
        <taxon>Pseudomonadati</taxon>
        <taxon>Bacteroidota</taxon>
        <taxon>Flavobacteriia</taxon>
        <taxon>Flavobacteriales</taxon>
        <taxon>Weeksellaceae</taxon>
        <taxon>Chryseobacterium group</taxon>
        <taxon>Chryseobacterium</taxon>
    </lineage>
</organism>
<evidence type="ECO:0000313" key="1">
    <source>
        <dbReference type="EMBL" id="MCX8532082.1"/>
    </source>
</evidence>
<sequence>MKNIFINIVSILTMQIFYAQNFKPGLYIKKNMTDKIEFKNNGSYILYNVQNLGHLALDQCDTLSIGQWKIISNDILDLTSENYYKEQLGYKYELEKSNKGSQDSIYIDIKLSDNSKESIPTPEFNILFNYKTAKQIKTKSNKIRISKKEYFLFGKNNRISLDLVFKTSGKVFYSNRLKYNILQDYALNLESNNFFTINLPYFNQCFFYFEPYYHSYIYIKDKNTLIWKGEEWIKK</sequence>
<keyword evidence="2" id="KW-1185">Reference proteome</keyword>
<dbReference type="Proteomes" id="UP001070176">
    <property type="component" value="Unassembled WGS sequence"/>
</dbReference>
<accession>A0ABT3Y1U1</accession>
<proteinExistence type="predicted"/>